<dbReference type="CDD" id="cd11660">
    <property type="entry name" value="SANT_TRF"/>
    <property type="match status" value="1"/>
</dbReference>
<feature type="compositionally biased region" description="Polar residues" evidence="1">
    <location>
        <begin position="299"/>
        <end position="312"/>
    </location>
</feature>
<feature type="region of interest" description="Disordered" evidence="1">
    <location>
        <begin position="215"/>
        <end position="240"/>
    </location>
</feature>
<evidence type="ECO:0000313" key="6">
    <source>
        <dbReference type="Proteomes" id="UP000006727"/>
    </source>
</evidence>
<accession>A0A2K1KU27</accession>
<protein>
    <submittedName>
        <fullName evidence="4 5">Uncharacterized protein</fullName>
    </submittedName>
</protein>
<feature type="compositionally biased region" description="Polar residues" evidence="1">
    <location>
        <begin position="215"/>
        <end position="232"/>
    </location>
</feature>
<reference evidence="5" key="3">
    <citation type="submission" date="2020-12" db="UniProtKB">
        <authorList>
            <consortium name="EnsemblPlants"/>
        </authorList>
    </citation>
    <scope>IDENTIFICATION</scope>
</reference>
<dbReference type="SUPFAM" id="SSF46689">
    <property type="entry name" value="Homeodomain-like"/>
    <property type="match status" value="1"/>
</dbReference>
<dbReference type="InterPro" id="IPR017930">
    <property type="entry name" value="Myb_dom"/>
</dbReference>
<dbReference type="EMBL" id="ABEU02000003">
    <property type="protein sequence ID" value="PNR57287.1"/>
    <property type="molecule type" value="Genomic_DNA"/>
</dbReference>
<dbReference type="Gramene" id="Pp3c3_11280V3.3">
    <property type="protein sequence ID" value="PAC:32942869.CDS.1"/>
    <property type="gene ID" value="Pp3c3_11280"/>
</dbReference>
<dbReference type="PROSITE" id="PS50090">
    <property type="entry name" value="MYB_LIKE"/>
    <property type="match status" value="1"/>
</dbReference>
<dbReference type="AlphaFoldDB" id="A0A2K1KU27"/>
<feature type="domain" description="HTH myb-type" evidence="3">
    <location>
        <begin position="375"/>
        <end position="434"/>
    </location>
</feature>
<evidence type="ECO:0000259" key="3">
    <source>
        <dbReference type="PROSITE" id="PS51294"/>
    </source>
</evidence>
<evidence type="ECO:0000313" key="5">
    <source>
        <dbReference type="EnsemblPlants" id="PAC:32942867.CDS.1"/>
    </source>
</evidence>
<organism evidence="4">
    <name type="scientific">Physcomitrium patens</name>
    <name type="common">Spreading-leaved earth moss</name>
    <name type="synonym">Physcomitrella patens</name>
    <dbReference type="NCBI Taxonomy" id="3218"/>
    <lineage>
        <taxon>Eukaryota</taxon>
        <taxon>Viridiplantae</taxon>
        <taxon>Streptophyta</taxon>
        <taxon>Embryophyta</taxon>
        <taxon>Bryophyta</taxon>
        <taxon>Bryophytina</taxon>
        <taxon>Bryopsida</taxon>
        <taxon>Funariidae</taxon>
        <taxon>Funariales</taxon>
        <taxon>Funariaceae</taxon>
        <taxon>Physcomitrium</taxon>
    </lineage>
</organism>
<proteinExistence type="predicted"/>
<sequence length="443" mass="50701">MMKYTLGKKLVWLWVWEYVLKHTSDVNLIRKLAQSLPVPEDVWRLKQMILIKQLSFLVSRGLDIQKTLDTLEALYHAFEIECIDKAGMRSEDIPSFVRFKASHPDAPEVNIETRDSRDLQSSELSNNEEELFVWKGLQHPILEVKEELRKLLRLSASEKLDASNAKVKIIENKLATLIRNFWAIYSPVFLEKIEEAANNGKYKLQGLSVKVPSASDENVTDTVAENSANSKNEGVPESNIRGLNNRCLEIPKDVNGRIKDLQKPRQTLDNNHIELQKFVKYPLPPLPHLKKPDSKTEAQENIPSEMSHNTSVKRSLLKPLPSTRVQGWDEASSSCSPSDSRQIRLPHILRPNHVTLPPRYSTTGDYSFATGSGLKRGRQKKNWSELEVEALKSGVRKYGEGHWKTILQKKKDVLYARTGVDLKDKWRNLVKSNFVHSCRDHTT</sequence>
<dbReference type="EnsemblPlants" id="Pp3c3_11280V3.1">
    <property type="protein sequence ID" value="PAC:32942867.CDS.1"/>
    <property type="gene ID" value="Pp3c3_11280"/>
</dbReference>
<dbReference type="SMART" id="SM00717">
    <property type="entry name" value="SANT"/>
    <property type="match status" value="1"/>
</dbReference>
<evidence type="ECO:0000313" key="4">
    <source>
        <dbReference type="EMBL" id="PNR57287.1"/>
    </source>
</evidence>
<dbReference type="EnsemblPlants" id="Pp3c3_11280V3.3">
    <property type="protein sequence ID" value="PAC:32942869.CDS.1"/>
    <property type="gene ID" value="Pp3c3_11280"/>
</dbReference>
<keyword evidence="6" id="KW-1185">Reference proteome</keyword>
<dbReference type="PROSITE" id="PS51294">
    <property type="entry name" value="HTH_MYB"/>
    <property type="match status" value="1"/>
</dbReference>
<gene>
    <name evidence="5" type="primary">LOC112280106</name>
    <name evidence="4" type="ORF">PHYPA_004281</name>
</gene>
<evidence type="ECO:0000256" key="1">
    <source>
        <dbReference type="SAM" id="MobiDB-lite"/>
    </source>
</evidence>
<name>A0A2K1KU27_PHYPA</name>
<dbReference type="EnsemblPlants" id="Pp3c3_11280V3.2">
    <property type="protein sequence ID" value="PAC:32942868.CDS.1"/>
    <property type="gene ID" value="Pp3c3_11280"/>
</dbReference>
<reference evidence="4 6" key="2">
    <citation type="journal article" date="2018" name="Plant J.">
        <title>The Physcomitrella patens chromosome-scale assembly reveals moss genome structure and evolution.</title>
        <authorList>
            <person name="Lang D."/>
            <person name="Ullrich K.K."/>
            <person name="Murat F."/>
            <person name="Fuchs J."/>
            <person name="Jenkins J."/>
            <person name="Haas F.B."/>
            <person name="Piednoel M."/>
            <person name="Gundlach H."/>
            <person name="Van Bel M."/>
            <person name="Meyberg R."/>
            <person name="Vives C."/>
            <person name="Morata J."/>
            <person name="Symeonidi A."/>
            <person name="Hiss M."/>
            <person name="Muchero W."/>
            <person name="Kamisugi Y."/>
            <person name="Saleh O."/>
            <person name="Blanc G."/>
            <person name="Decker E.L."/>
            <person name="van Gessel N."/>
            <person name="Grimwood J."/>
            <person name="Hayes R.D."/>
            <person name="Graham S.W."/>
            <person name="Gunter L.E."/>
            <person name="McDaniel S.F."/>
            <person name="Hoernstein S.N.W."/>
            <person name="Larsson A."/>
            <person name="Li F.W."/>
            <person name="Perroud P.F."/>
            <person name="Phillips J."/>
            <person name="Ranjan P."/>
            <person name="Rokshar D.S."/>
            <person name="Rothfels C.J."/>
            <person name="Schneider L."/>
            <person name="Shu S."/>
            <person name="Stevenson D.W."/>
            <person name="Thummler F."/>
            <person name="Tillich M."/>
            <person name="Villarreal Aguilar J.C."/>
            <person name="Widiez T."/>
            <person name="Wong G.K."/>
            <person name="Wymore A."/>
            <person name="Zhang Y."/>
            <person name="Zimmer A.D."/>
            <person name="Quatrano R.S."/>
            <person name="Mayer K.F.X."/>
            <person name="Goodstein D."/>
            <person name="Casacuberta J.M."/>
            <person name="Vandepoele K."/>
            <person name="Reski R."/>
            <person name="Cuming A.C."/>
            <person name="Tuskan G.A."/>
            <person name="Maumus F."/>
            <person name="Salse J."/>
            <person name="Schmutz J."/>
            <person name="Rensing S.A."/>
        </authorList>
    </citation>
    <scope>NUCLEOTIDE SEQUENCE [LARGE SCALE GENOMIC DNA]</scope>
    <source>
        <strain evidence="5 6">cv. Gransden 2004</strain>
    </source>
</reference>
<dbReference type="InterPro" id="IPR009057">
    <property type="entry name" value="Homeodomain-like_sf"/>
</dbReference>
<dbReference type="Gramene" id="Pp3c3_11280V3.2">
    <property type="protein sequence ID" value="PAC:32942868.CDS.1"/>
    <property type="gene ID" value="Pp3c3_11280"/>
</dbReference>
<dbReference type="PaxDb" id="3218-PP1S74_197V6.1"/>
<dbReference type="Pfam" id="PF00249">
    <property type="entry name" value="Myb_DNA-binding"/>
    <property type="match status" value="1"/>
</dbReference>
<dbReference type="STRING" id="3218.A0A2K1KU27"/>
<reference evidence="4 6" key="1">
    <citation type="journal article" date="2008" name="Science">
        <title>The Physcomitrella genome reveals evolutionary insights into the conquest of land by plants.</title>
        <authorList>
            <person name="Rensing S."/>
            <person name="Lang D."/>
            <person name="Zimmer A."/>
            <person name="Terry A."/>
            <person name="Salamov A."/>
            <person name="Shapiro H."/>
            <person name="Nishiyama T."/>
            <person name="Perroud P.-F."/>
            <person name="Lindquist E."/>
            <person name="Kamisugi Y."/>
            <person name="Tanahashi T."/>
            <person name="Sakakibara K."/>
            <person name="Fujita T."/>
            <person name="Oishi K."/>
            <person name="Shin-I T."/>
            <person name="Kuroki Y."/>
            <person name="Toyoda A."/>
            <person name="Suzuki Y."/>
            <person name="Hashimoto A."/>
            <person name="Yamaguchi K."/>
            <person name="Sugano A."/>
            <person name="Kohara Y."/>
            <person name="Fujiyama A."/>
            <person name="Anterola A."/>
            <person name="Aoki S."/>
            <person name="Ashton N."/>
            <person name="Barbazuk W.B."/>
            <person name="Barker E."/>
            <person name="Bennetzen J."/>
            <person name="Bezanilla M."/>
            <person name="Blankenship R."/>
            <person name="Cho S.H."/>
            <person name="Dutcher S."/>
            <person name="Estelle M."/>
            <person name="Fawcett J.A."/>
            <person name="Gundlach H."/>
            <person name="Hanada K."/>
            <person name="Heyl A."/>
            <person name="Hicks K.A."/>
            <person name="Hugh J."/>
            <person name="Lohr M."/>
            <person name="Mayer K."/>
            <person name="Melkozernov A."/>
            <person name="Murata T."/>
            <person name="Nelson D."/>
            <person name="Pils B."/>
            <person name="Prigge M."/>
            <person name="Reiss B."/>
            <person name="Renner T."/>
            <person name="Rombauts S."/>
            <person name="Rushton P."/>
            <person name="Sanderfoot A."/>
            <person name="Schween G."/>
            <person name="Shiu S.-H."/>
            <person name="Stueber K."/>
            <person name="Theodoulou F.L."/>
            <person name="Tu H."/>
            <person name="Van de Peer Y."/>
            <person name="Verrier P.J."/>
            <person name="Waters E."/>
            <person name="Wood A."/>
            <person name="Yang L."/>
            <person name="Cove D."/>
            <person name="Cuming A."/>
            <person name="Hasebe M."/>
            <person name="Lucas S."/>
            <person name="Mishler D.B."/>
            <person name="Reski R."/>
            <person name="Grigoriev I."/>
            <person name="Quatrano R.S."/>
            <person name="Boore J.L."/>
        </authorList>
    </citation>
    <scope>NUCLEOTIDE SEQUENCE [LARGE SCALE GENOMIC DNA]</scope>
    <source>
        <strain evidence="5 6">cv. Gransden 2004</strain>
    </source>
</reference>
<feature type="region of interest" description="Disordered" evidence="1">
    <location>
        <begin position="284"/>
        <end position="312"/>
    </location>
</feature>
<dbReference type="Proteomes" id="UP000006727">
    <property type="component" value="Chromosome 3"/>
</dbReference>
<evidence type="ECO:0000259" key="2">
    <source>
        <dbReference type="PROSITE" id="PS50090"/>
    </source>
</evidence>
<dbReference type="Gene3D" id="1.10.246.220">
    <property type="match status" value="1"/>
</dbReference>
<feature type="domain" description="Myb-like" evidence="2">
    <location>
        <begin position="375"/>
        <end position="430"/>
    </location>
</feature>
<dbReference type="PANTHER" id="PTHR46993:SF6">
    <property type="entry name" value="MYB TRANSCRIPTION FACTOR"/>
    <property type="match status" value="1"/>
</dbReference>
<dbReference type="OrthoDB" id="608866at2759"/>
<dbReference type="PANTHER" id="PTHR46993">
    <property type="entry name" value="MYB TRANSCRIPTION FACTOR"/>
    <property type="match status" value="1"/>
</dbReference>
<dbReference type="InterPro" id="IPR001005">
    <property type="entry name" value="SANT/Myb"/>
</dbReference>
<dbReference type="Gramene" id="Pp3c3_11280V3.1">
    <property type="protein sequence ID" value="PAC:32942867.CDS.1"/>
    <property type="gene ID" value="Pp3c3_11280"/>
</dbReference>